<dbReference type="Gene3D" id="3.30.470.10">
    <property type="match status" value="1"/>
</dbReference>
<dbReference type="Gene3D" id="3.20.10.10">
    <property type="entry name" value="D-amino Acid Aminotransferase, subunit A, domain 2"/>
    <property type="match status" value="1"/>
</dbReference>
<reference evidence="1 2" key="1">
    <citation type="submission" date="2019-04" db="EMBL/GenBank/DDBJ databases">
        <title>Sulfurimonas crateris sp. nov. a facultative anaerobic sulfur-oxidizing chemolithautotrophic bacterium isolated from a terrestrial mud vulcano.</title>
        <authorList>
            <person name="Ratnikova N.M."/>
            <person name="Slobodkin A.I."/>
            <person name="Merkel A.Y."/>
            <person name="Novikov A."/>
            <person name="Bonch-Osmolovskaya E.A."/>
            <person name="Slobodkina G.B."/>
        </authorList>
    </citation>
    <scope>NUCLEOTIDE SEQUENCE [LARGE SCALE GENOMIC DNA]</scope>
    <source>
        <strain evidence="1 2">SN118</strain>
    </source>
</reference>
<organism evidence="1 2">
    <name type="scientific">Sulfurimonas crateris</name>
    <dbReference type="NCBI Taxonomy" id="2574727"/>
    <lineage>
        <taxon>Bacteria</taxon>
        <taxon>Pseudomonadati</taxon>
        <taxon>Campylobacterota</taxon>
        <taxon>Epsilonproteobacteria</taxon>
        <taxon>Campylobacterales</taxon>
        <taxon>Sulfurimonadaceae</taxon>
        <taxon>Sulfurimonas</taxon>
    </lineage>
</organism>
<evidence type="ECO:0000313" key="1">
    <source>
        <dbReference type="EMBL" id="TKI71266.1"/>
    </source>
</evidence>
<dbReference type="Pfam" id="PF01063">
    <property type="entry name" value="Aminotran_4"/>
    <property type="match status" value="1"/>
</dbReference>
<keyword evidence="2" id="KW-1185">Reference proteome</keyword>
<dbReference type="OrthoDB" id="1148709at2"/>
<dbReference type="InterPro" id="IPR043132">
    <property type="entry name" value="BCAT-like_C"/>
</dbReference>
<dbReference type="InterPro" id="IPR001544">
    <property type="entry name" value="Aminotrans_IV"/>
</dbReference>
<keyword evidence="1" id="KW-0032">Aminotransferase</keyword>
<dbReference type="Proteomes" id="UP000309561">
    <property type="component" value="Unassembled WGS sequence"/>
</dbReference>
<protein>
    <submittedName>
        <fullName evidence="1">Branched-chain amino acid aminotransferase</fullName>
    </submittedName>
</protein>
<proteinExistence type="predicted"/>
<evidence type="ECO:0000313" key="2">
    <source>
        <dbReference type="Proteomes" id="UP000309561"/>
    </source>
</evidence>
<dbReference type="RefSeq" id="WP_137011930.1">
    <property type="nucleotide sequence ID" value="NZ_SZPX01000001.1"/>
</dbReference>
<accession>A0A4U2Z9U1</accession>
<sequence>MNKLFLETIRVVDGEVFNILYHQKRYESVLKKFNIKNPQNLLEHIEPPKVGTYRCRLLYDISKMPHTVDVTYHEYKKRDTGSLKLIYDDNIEYSLKSADRGKLEALYEQRGSCDDVLIVKNSLITDTTIANIAFYDSNRWLTPKQPLLKGTTRELLLMEKKIFEEDIYVEDLKKFSKVALMNAMIDFDIITKNIKEIFC</sequence>
<dbReference type="InterPro" id="IPR036038">
    <property type="entry name" value="Aminotransferase-like"/>
</dbReference>
<dbReference type="SUPFAM" id="SSF56752">
    <property type="entry name" value="D-aminoacid aminotransferase-like PLP-dependent enzymes"/>
    <property type="match status" value="1"/>
</dbReference>
<dbReference type="EMBL" id="SZPX01000001">
    <property type="protein sequence ID" value="TKI71266.1"/>
    <property type="molecule type" value="Genomic_DNA"/>
</dbReference>
<gene>
    <name evidence="1" type="ORF">FCU45_02480</name>
</gene>
<dbReference type="GO" id="GO:0008483">
    <property type="term" value="F:transaminase activity"/>
    <property type="evidence" value="ECO:0007669"/>
    <property type="project" value="UniProtKB-KW"/>
</dbReference>
<comment type="caution">
    <text evidence="1">The sequence shown here is derived from an EMBL/GenBank/DDBJ whole genome shotgun (WGS) entry which is preliminary data.</text>
</comment>
<dbReference type="AlphaFoldDB" id="A0A4U2Z9U1"/>
<name>A0A4U2Z9U1_9BACT</name>
<dbReference type="InterPro" id="IPR043131">
    <property type="entry name" value="BCAT-like_N"/>
</dbReference>
<keyword evidence="1" id="KW-0808">Transferase</keyword>